<accession>A0A5S4YLA4</accession>
<dbReference type="Pfam" id="PF06186">
    <property type="entry name" value="DUF992"/>
    <property type="match status" value="1"/>
</dbReference>
<protein>
    <submittedName>
        <fullName evidence="1">DUF992 domain-containing protein</fullName>
    </submittedName>
</protein>
<keyword evidence="2" id="KW-1185">Reference proteome</keyword>
<organism evidence="1 2">
    <name type="scientific">Bradyrhizobium hipponense</name>
    <dbReference type="NCBI Taxonomy" id="2605638"/>
    <lineage>
        <taxon>Bacteria</taxon>
        <taxon>Pseudomonadati</taxon>
        <taxon>Pseudomonadota</taxon>
        <taxon>Alphaproteobacteria</taxon>
        <taxon>Hyphomicrobiales</taxon>
        <taxon>Nitrobacteraceae</taxon>
        <taxon>Bradyrhizobium</taxon>
    </lineage>
</organism>
<reference evidence="1 2" key="1">
    <citation type="submission" date="2019-08" db="EMBL/GenBank/DDBJ databases">
        <title>Bradyrhizobium hipponensis sp. nov., a rhizobium isolated from a Lupinus angustifolius root nodule in Tunisia.</title>
        <authorList>
            <person name="Off K."/>
            <person name="Rejili M."/>
            <person name="Mars M."/>
            <person name="Brachmann A."/>
            <person name="Marin M."/>
        </authorList>
    </citation>
    <scope>NUCLEOTIDE SEQUENCE [LARGE SCALE GENOMIC DNA]</scope>
    <source>
        <strain evidence="2">aSej3</strain>
    </source>
</reference>
<evidence type="ECO:0000313" key="2">
    <source>
        <dbReference type="Proteomes" id="UP000324797"/>
    </source>
</evidence>
<dbReference type="Proteomes" id="UP000324797">
    <property type="component" value="Unassembled WGS sequence"/>
</dbReference>
<sequence>MCIGWFGPCPCRDASNSSGFCPRAGRHPYLLQVPSVGFVVGSQAQLNCIYASMRHGPRQAYVGTVDTLGLDIGAMSGGRMSWVVYAPAGGRPGMLAGDYSGAAAGVTVGAAGPGTNTLARGPDQAVVLQPLAVQGQSGANLALGISHMTLQPAAR</sequence>
<dbReference type="InterPro" id="IPR009333">
    <property type="entry name" value="DUF992"/>
</dbReference>
<proteinExistence type="predicted"/>
<evidence type="ECO:0000313" key="1">
    <source>
        <dbReference type="EMBL" id="TYO64394.1"/>
    </source>
</evidence>
<dbReference type="EMBL" id="VSTH01000076">
    <property type="protein sequence ID" value="TYO64394.1"/>
    <property type="molecule type" value="Genomic_DNA"/>
</dbReference>
<comment type="caution">
    <text evidence="1">The sequence shown here is derived from an EMBL/GenBank/DDBJ whole genome shotgun (WGS) entry which is preliminary data.</text>
</comment>
<gene>
    <name evidence="1" type="ORF">FXV83_21880</name>
</gene>
<dbReference type="AlphaFoldDB" id="A0A5S4YLA4"/>
<name>A0A5S4YLA4_9BRAD</name>